<dbReference type="InterPro" id="IPR029058">
    <property type="entry name" value="AB_hydrolase_fold"/>
</dbReference>
<dbReference type="AlphaFoldDB" id="A0A7M4DLH6"/>
<keyword evidence="1 3" id="KW-0378">Hydrolase</keyword>
<name>A0A7M4DLH6_9MICO</name>
<dbReference type="PRINTS" id="PR00412">
    <property type="entry name" value="EPOXHYDRLASE"/>
</dbReference>
<dbReference type="Pfam" id="PF00561">
    <property type="entry name" value="Abhydrolase_1"/>
    <property type="match status" value="1"/>
</dbReference>
<comment type="caution">
    <text evidence="3">The sequence shown here is derived from an EMBL/GenBank/DDBJ whole genome shotgun (WGS) entry which is preliminary data.</text>
</comment>
<sequence length="302" mass="32495">MTVDPSIILGEGPWTHRMVAANGGRFHVALAGPDDGDAPLVVLLHAFPQFWWAWRAQLPMLADAGYRVAAMDLRGFAGSDKPPSGHDTPSMVADVSGVIRSLGATQAVVVGHGIGGQVAWSMPSMAPRVTRAIGVVGAPHPVFLHSWSHRAAPAGTLGRLAKFQVPWFPEHSLTRGDLVARLLHAWGAPGWNSPDVNLYADAMRLPFVAHSAMEQIRWLVRSTPRTDGRRFRSAVSAPVAVPVLSLHGAKDGNLPPRACRRDSEMVTARYSRVVVDGAGHFVPEESPEEVGELLLAWLAELP</sequence>
<feature type="domain" description="AB hydrolase-1" evidence="2">
    <location>
        <begin position="39"/>
        <end position="287"/>
    </location>
</feature>
<dbReference type="InterPro" id="IPR000073">
    <property type="entry name" value="AB_hydrolase_1"/>
</dbReference>
<evidence type="ECO:0000313" key="3">
    <source>
        <dbReference type="EMBL" id="VZO38114.1"/>
    </source>
</evidence>
<keyword evidence="4" id="KW-1185">Reference proteome</keyword>
<evidence type="ECO:0000259" key="2">
    <source>
        <dbReference type="Pfam" id="PF00561"/>
    </source>
</evidence>
<organism evidence="3 4">
    <name type="scientific">Occultella aeris</name>
    <dbReference type="NCBI Taxonomy" id="2761496"/>
    <lineage>
        <taxon>Bacteria</taxon>
        <taxon>Bacillati</taxon>
        <taxon>Actinomycetota</taxon>
        <taxon>Actinomycetes</taxon>
        <taxon>Micrococcales</taxon>
        <taxon>Ruaniaceae</taxon>
        <taxon>Occultella</taxon>
    </lineage>
</organism>
<dbReference type="InterPro" id="IPR000639">
    <property type="entry name" value="Epox_hydrolase-like"/>
</dbReference>
<dbReference type="EMBL" id="CACRYJ010000044">
    <property type="protein sequence ID" value="VZO38114.1"/>
    <property type="molecule type" value="Genomic_DNA"/>
</dbReference>
<dbReference type="Gene3D" id="3.40.50.1820">
    <property type="entry name" value="alpha/beta hydrolase"/>
    <property type="match status" value="1"/>
</dbReference>
<gene>
    <name evidence="3" type="ORF">HALOF300_02993</name>
</gene>
<dbReference type="GO" id="GO:0004301">
    <property type="term" value="F:epoxide hydrolase activity"/>
    <property type="evidence" value="ECO:0007669"/>
    <property type="project" value="UniProtKB-EC"/>
</dbReference>
<dbReference type="SUPFAM" id="SSF53474">
    <property type="entry name" value="alpha/beta-Hydrolases"/>
    <property type="match status" value="1"/>
</dbReference>
<proteinExistence type="predicted"/>
<reference evidence="3 4" key="1">
    <citation type="submission" date="2019-11" db="EMBL/GenBank/DDBJ databases">
        <authorList>
            <person name="Criscuolo A."/>
        </authorList>
    </citation>
    <scope>NUCLEOTIDE SEQUENCE [LARGE SCALE GENOMIC DNA]</scope>
    <source>
        <strain evidence="3">CIP111667</strain>
    </source>
</reference>
<protein>
    <submittedName>
        <fullName evidence="3">Soluble epoxide hydrolase</fullName>
        <ecNumber evidence="3">3.3.2.10</ecNumber>
    </submittedName>
</protein>
<dbReference type="Proteomes" id="UP000419743">
    <property type="component" value="Unassembled WGS sequence"/>
</dbReference>
<dbReference type="EC" id="3.3.2.10" evidence="3"/>
<dbReference type="PANTHER" id="PTHR43329">
    <property type="entry name" value="EPOXIDE HYDROLASE"/>
    <property type="match status" value="1"/>
</dbReference>
<evidence type="ECO:0000256" key="1">
    <source>
        <dbReference type="ARBA" id="ARBA00022801"/>
    </source>
</evidence>
<evidence type="ECO:0000313" key="4">
    <source>
        <dbReference type="Proteomes" id="UP000419743"/>
    </source>
</evidence>
<dbReference type="RefSeq" id="WP_156741697.1">
    <property type="nucleotide sequence ID" value="NZ_CACRYJ010000044.1"/>
</dbReference>
<accession>A0A7M4DLH6</accession>